<comment type="caution">
    <text evidence="2">The sequence shown here is derived from an EMBL/GenBank/DDBJ whole genome shotgun (WGS) entry which is preliminary data.</text>
</comment>
<feature type="transmembrane region" description="Helical" evidence="1">
    <location>
        <begin position="12"/>
        <end position="32"/>
    </location>
</feature>
<evidence type="ECO:0000256" key="1">
    <source>
        <dbReference type="SAM" id="Phobius"/>
    </source>
</evidence>
<keyword evidence="1" id="KW-0812">Transmembrane</keyword>
<feature type="transmembrane region" description="Helical" evidence="1">
    <location>
        <begin position="110"/>
        <end position="126"/>
    </location>
</feature>
<dbReference type="Proteomes" id="UP000234512">
    <property type="component" value="Unassembled WGS sequence"/>
</dbReference>
<accession>A0AB36X7M8</accession>
<feature type="transmembrane region" description="Helical" evidence="1">
    <location>
        <begin position="253"/>
        <end position="271"/>
    </location>
</feature>
<feature type="transmembrane region" description="Helical" evidence="1">
    <location>
        <begin position="178"/>
        <end position="195"/>
    </location>
</feature>
<feature type="transmembrane region" description="Helical" evidence="1">
    <location>
        <begin position="78"/>
        <end position="98"/>
    </location>
</feature>
<feature type="transmembrane region" description="Helical" evidence="1">
    <location>
        <begin position="333"/>
        <end position="355"/>
    </location>
</feature>
<feature type="transmembrane region" description="Helical" evidence="1">
    <location>
        <begin position="226"/>
        <end position="241"/>
    </location>
</feature>
<feature type="transmembrane region" description="Helical" evidence="1">
    <location>
        <begin position="138"/>
        <end position="158"/>
    </location>
</feature>
<evidence type="ECO:0000313" key="2">
    <source>
        <dbReference type="EMBL" id="PLC45065.1"/>
    </source>
</evidence>
<feature type="transmembrane region" description="Helical" evidence="1">
    <location>
        <begin position="389"/>
        <end position="409"/>
    </location>
</feature>
<keyword evidence="1" id="KW-1133">Transmembrane helix</keyword>
<evidence type="ECO:0000313" key="3">
    <source>
        <dbReference type="Proteomes" id="UP000234512"/>
    </source>
</evidence>
<reference evidence="2 3" key="1">
    <citation type="journal article" date="2018" name="Genome Announc.">
        <title>Draft Genome Sequence of Lactobacillus paracasei DUP 13076, Which Exhibits Potent Antipathogenic Effects against Salmonella enterica Serovars Enteritidis, Typhimurium, and Heidelberg.</title>
        <authorList>
            <person name="Muyyarikkandy M.S."/>
            <person name="Alqahtani F.H."/>
            <person name="Mandoiu I."/>
            <person name="Amalaradjou M.A."/>
        </authorList>
    </citation>
    <scope>NUCLEOTIDE SEQUENCE [LARGE SCALE GENOMIC DNA]</scope>
    <source>
        <strain evidence="2 3">DUP 13076</strain>
    </source>
</reference>
<dbReference type="KEGG" id="lcs:LCBD_2205"/>
<dbReference type="RefSeq" id="WP_012491804.1">
    <property type="nucleotide sequence ID" value="NC_010999.1"/>
</dbReference>
<organism evidence="2 3">
    <name type="scientific">Lacticaseibacillus paracasei</name>
    <name type="common">Lactobacillus paracasei</name>
    <dbReference type="NCBI Taxonomy" id="1597"/>
    <lineage>
        <taxon>Bacteria</taxon>
        <taxon>Bacillati</taxon>
        <taxon>Bacillota</taxon>
        <taxon>Bacilli</taxon>
        <taxon>Lactobacillales</taxon>
        <taxon>Lactobacillaceae</taxon>
        <taxon>Lacticaseibacillus</taxon>
    </lineage>
</organism>
<gene>
    <name evidence="2" type="ORF">C0Q90_14730</name>
</gene>
<dbReference type="EMBL" id="PKQJ01000028">
    <property type="protein sequence ID" value="PLC45065.1"/>
    <property type="molecule type" value="Genomic_DNA"/>
</dbReference>
<feature type="transmembrane region" description="Helical" evidence="1">
    <location>
        <begin position="367"/>
        <end position="383"/>
    </location>
</feature>
<protein>
    <submittedName>
        <fullName evidence="2">Uncharacterized protein</fullName>
    </submittedName>
</protein>
<feature type="transmembrane region" description="Helical" evidence="1">
    <location>
        <begin position="202"/>
        <end position="220"/>
    </location>
</feature>
<proteinExistence type="predicted"/>
<dbReference type="KEGG" id="lce:LC2W_2184"/>
<sequence length="419" mass="47633">MLSVKINLFFQKALYLMLLLLQVNFFNLFGSPNFYQMNSDNSKVLVLFLVTISVFIWVPIAITALFKAKERSKHSFNWLIIGFLFCWVAVLFGSSSVYQISLRKAFNFSYYYPIVAYFFPFAWLVKSDFSFVLKSFKFFAYFELLILLIQDLVLSLSGKLFLSFDPFGQQMFMDSGRIMAGTDFLLLACFIIVLARKLKHTLPSYLEVLFFLGLVFHLLFFTKSRMLLLLVIAILSVAIFFNSSKGFTIPVRLIFYIFCFVGLLALMNVLIAKMNFFSGDRAASGQVRLQAIAYYLNNLGINKWFGFGFTPYSDQIGGGGQGVDGGVFYTSDVGMIGFIAIFGALGVLFAILFLSSFVRFLRTFGDFSAKLIVIVYIFGQWISLSSFDISRILIFPIALGFLIGFKEFLNSRENVLDDS</sequence>
<name>A0AB36X7M8_LACPA</name>
<keyword evidence="1" id="KW-0472">Membrane</keyword>
<dbReference type="AlphaFoldDB" id="A0AB36X7M8"/>
<feature type="transmembrane region" description="Helical" evidence="1">
    <location>
        <begin position="44"/>
        <end position="66"/>
    </location>
</feature>